<feature type="transmembrane region" description="Helical" evidence="6">
    <location>
        <begin position="6"/>
        <end position="27"/>
    </location>
</feature>
<evidence type="ECO:0000256" key="3">
    <source>
        <dbReference type="ARBA" id="ARBA00022692"/>
    </source>
</evidence>
<dbReference type="Pfam" id="PF01810">
    <property type="entry name" value="LysE"/>
    <property type="match status" value="1"/>
</dbReference>
<evidence type="ECO:0000313" key="7">
    <source>
        <dbReference type="EMBL" id="MDQ0204833.1"/>
    </source>
</evidence>
<feature type="transmembrane region" description="Helical" evidence="6">
    <location>
        <begin position="68"/>
        <end position="88"/>
    </location>
</feature>
<dbReference type="InterPro" id="IPR001123">
    <property type="entry name" value="LeuE-type"/>
</dbReference>
<feature type="transmembrane region" description="Helical" evidence="6">
    <location>
        <begin position="109"/>
        <end position="136"/>
    </location>
</feature>
<feature type="transmembrane region" description="Helical" evidence="6">
    <location>
        <begin position="178"/>
        <end position="201"/>
    </location>
</feature>
<evidence type="ECO:0000256" key="1">
    <source>
        <dbReference type="ARBA" id="ARBA00004651"/>
    </source>
</evidence>
<dbReference type="PANTHER" id="PTHR38825:SF2">
    <property type="entry name" value="LYSINE TRANSPORTER LYSE"/>
    <property type="match status" value="1"/>
</dbReference>
<reference evidence="7 8" key="1">
    <citation type="submission" date="2023-07" db="EMBL/GenBank/DDBJ databases">
        <title>Genomic Encyclopedia of Type Strains, Phase IV (KMG-IV): sequencing the most valuable type-strain genomes for metagenomic binning, comparative biology and taxonomic classification.</title>
        <authorList>
            <person name="Goeker M."/>
        </authorList>
    </citation>
    <scope>NUCLEOTIDE SEQUENCE [LARGE SCALE GENOMIC DNA]</scope>
    <source>
        <strain evidence="7 8">DSM 16980</strain>
    </source>
</reference>
<comment type="subcellular location">
    <subcellularLocation>
        <location evidence="1">Cell membrane</location>
        <topology evidence="1">Multi-pass membrane protein</topology>
    </subcellularLocation>
</comment>
<dbReference type="Proteomes" id="UP001239167">
    <property type="component" value="Unassembled WGS sequence"/>
</dbReference>
<evidence type="ECO:0000313" key="8">
    <source>
        <dbReference type="Proteomes" id="UP001239167"/>
    </source>
</evidence>
<keyword evidence="5 6" id="KW-0472">Membrane</keyword>
<dbReference type="RefSeq" id="WP_307225163.1">
    <property type="nucleotide sequence ID" value="NZ_CP116940.1"/>
</dbReference>
<keyword evidence="8" id="KW-1185">Reference proteome</keyword>
<evidence type="ECO:0000256" key="2">
    <source>
        <dbReference type="ARBA" id="ARBA00022475"/>
    </source>
</evidence>
<evidence type="ECO:0000256" key="4">
    <source>
        <dbReference type="ARBA" id="ARBA00022989"/>
    </source>
</evidence>
<feature type="transmembrane region" description="Helical" evidence="6">
    <location>
        <begin position="142"/>
        <end position="166"/>
    </location>
</feature>
<organism evidence="7 8">
    <name type="scientific">Pectinatus haikarae</name>
    <dbReference type="NCBI Taxonomy" id="349096"/>
    <lineage>
        <taxon>Bacteria</taxon>
        <taxon>Bacillati</taxon>
        <taxon>Bacillota</taxon>
        <taxon>Negativicutes</taxon>
        <taxon>Selenomonadales</taxon>
        <taxon>Selenomonadaceae</taxon>
        <taxon>Pectinatus</taxon>
    </lineage>
</organism>
<gene>
    <name evidence="7" type="ORF">J2S01_002567</name>
</gene>
<evidence type="ECO:0000256" key="6">
    <source>
        <dbReference type="SAM" id="Phobius"/>
    </source>
</evidence>
<dbReference type="PANTHER" id="PTHR38825">
    <property type="entry name" value="LYSINE EXPORTER PROTEIN (LYSE/YGGA)"/>
    <property type="match status" value="1"/>
</dbReference>
<accession>A0ABT9YAI4</accession>
<feature type="transmembrane region" description="Helical" evidence="6">
    <location>
        <begin position="39"/>
        <end position="62"/>
    </location>
</feature>
<sequence>MDFFDGLILGFTLQLSIGPVFIAVLHHSITRGSIEAIKMVFGVALVDFCYILLSAGVVANLIQLPSVNHIFTIIAAIGLILFGISYIVTGLRKKNSDIGEKEKNVCNSFLYGIKLTSINPLTIVLWASTLGALLSLKKISGLINIALTILGCVSATIIFLGAVSIAGGRIKKHLNIKLVQYLDIGAGAILIAFGITIISGFN</sequence>
<evidence type="ECO:0000256" key="5">
    <source>
        <dbReference type="ARBA" id="ARBA00023136"/>
    </source>
</evidence>
<protein>
    <submittedName>
        <fullName evidence="7">Threonine/homoserine/homoserine lactone efflux protein</fullName>
    </submittedName>
</protein>
<keyword evidence="2" id="KW-1003">Cell membrane</keyword>
<comment type="caution">
    <text evidence="7">The sequence shown here is derived from an EMBL/GenBank/DDBJ whole genome shotgun (WGS) entry which is preliminary data.</text>
</comment>
<keyword evidence="4 6" id="KW-1133">Transmembrane helix</keyword>
<name>A0ABT9YAI4_9FIRM</name>
<keyword evidence="3 6" id="KW-0812">Transmembrane</keyword>
<dbReference type="EMBL" id="JAUSUE010000022">
    <property type="protein sequence ID" value="MDQ0204833.1"/>
    <property type="molecule type" value="Genomic_DNA"/>
</dbReference>
<proteinExistence type="predicted"/>